<feature type="signal peptide" evidence="1">
    <location>
        <begin position="1"/>
        <end position="20"/>
    </location>
</feature>
<keyword evidence="1" id="KW-0732">Signal</keyword>
<accession>A0ABU4RU14</accession>
<dbReference type="RefSeq" id="WP_302724336.1">
    <property type="nucleotide sequence ID" value="NZ_JAULRU010000797.1"/>
</dbReference>
<organism evidence="2 3">
    <name type="scientific">Gilvimarinus gilvus</name>
    <dbReference type="NCBI Taxonomy" id="3058038"/>
    <lineage>
        <taxon>Bacteria</taxon>
        <taxon>Pseudomonadati</taxon>
        <taxon>Pseudomonadota</taxon>
        <taxon>Gammaproteobacteria</taxon>
        <taxon>Cellvibrionales</taxon>
        <taxon>Cellvibrionaceae</taxon>
        <taxon>Gilvimarinus</taxon>
    </lineage>
</organism>
<keyword evidence="3" id="KW-1185">Reference proteome</keyword>
<evidence type="ECO:0000313" key="2">
    <source>
        <dbReference type="EMBL" id="MDX6847731.1"/>
    </source>
</evidence>
<comment type="caution">
    <text evidence="2">The sequence shown here is derived from an EMBL/GenBank/DDBJ whole genome shotgun (WGS) entry which is preliminary data.</text>
</comment>
<evidence type="ECO:0000313" key="3">
    <source>
        <dbReference type="Proteomes" id="UP001273505"/>
    </source>
</evidence>
<sequence>MFRLLTHMSFALLVVASAHANERALRDPTQPLSVANASAPVGPVLHSVLLSDTRKVAIINGETLHEGDKLTAMPQWQVNKIEPGKVILSGPEGSQTLKLIDTQGVRKR</sequence>
<proteinExistence type="predicted"/>
<gene>
    <name evidence="2" type="ORF">SCD92_00075</name>
</gene>
<protein>
    <recommendedName>
        <fullName evidence="4">MSHA biogenesis protein MshK</fullName>
    </recommendedName>
</protein>
<evidence type="ECO:0000256" key="1">
    <source>
        <dbReference type="SAM" id="SignalP"/>
    </source>
</evidence>
<reference evidence="2 3" key="1">
    <citation type="submission" date="2023-11" db="EMBL/GenBank/DDBJ databases">
        <title>Gilvimarinus fulvus sp. nov., isolated from the surface of Kelp.</title>
        <authorList>
            <person name="Sun Y.Y."/>
            <person name="Gong Y."/>
            <person name="Du Z.J."/>
        </authorList>
    </citation>
    <scope>NUCLEOTIDE SEQUENCE [LARGE SCALE GENOMIC DNA]</scope>
    <source>
        <strain evidence="2 3">SDUM040013</strain>
    </source>
</reference>
<evidence type="ECO:0008006" key="4">
    <source>
        <dbReference type="Google" id="ProtNLM"/>
    </source>
</evidence>
<name>A0ABU4RU14_9GAMM</name>
<dbReference type="Proteomes" id="UP001273505">
    <property type="component" value="Unassembled WGS sequence"/>
</dbReference>
<dbReference type="EMBL" id="JAXAFO010000001">
    <property type="protein sequence ID" value="MDX6847731.1"/>
    <property type="molecule type" value="Genomic_DNA"/>
</dbReference>
<feature type="chain" id="PRO_5046668401" description="MSHA biogenesis protein MshK" evidence="1">
    <location>
        <begin position="21"/>
        <end position="108"/>
    </location>
</feature>